<dbReference type="EMBL" id="VTWT01000006">
    <property type="protein sequence ID" value="KAA9332688.1"/>
    <property type="molecule type" value="Genomic_DNA"/>
</dbReference>
<organism evidence="1 2">
    <name type="scientific">Adhaeribacter soli</name>
    <dbReference type="NCBI Taxonomy" id="2607655"/>
    <lineage>
        <taxon>Bacteria</taxon>
        <taxon>Pseudomonadati</taxon>
        <taxon>Bacteroidota</taxon>
        <taxon>Cytophagia</taxon>
        <taxon>Cytophagales</taxon>
        <taxon>Hymenobacteraceae</taxon>
        <taxon>Adhaeribacter</taxon>
    </lineage>
</organism>
<reference evidence="1 2" key="1">
    <citation type="submission" date="2019-09" db="EMBL/GenBank/DDBJ databases">
        <title>Genome sequence of Adhaeribacter sp. M2.</title>
        <authorList>
            <person name="Srinivasan S."/>
        </authorList>
    </citation>
    <scope>NUCLEOTIDE SEQUENCE [LARGE SCALE GENOMIC DNA]</scope>
    <source>
        <strain evidence="1 2">M2</strain>
    </source>
</reference>
<comment type="caution">
    <text evidence="1">The sequence shown here is derived from an EMBL/GenBank/DDBJ whole genome shotgun (WGS) entry which is preliminary data.</text>
</comment>
<gene>
    <name evidence="1" type="ORF">F0P94_11815</name>
</gene>
<evidence type="ECO:0000313" key="2">
    <source>
        <dbReference type="Proteomes" id="UP000326570"/>
    </source>
</evidence>
<dbReference type="AlphaFoldDB" id="A0A5N1ISP9"/>
<name>A0A5N1ISP9_9BACT</name>
<proteinExistence type="predicted"/>
<sequence length="83" mass="9297">MAYFIYQNFPNQSVKIHRGDCCFCNNGIGLQRNILGDANGRWFLSLGNGYLTYQVASEVAQQLALQMGIESQDCLVCNSSIQR</sequence>
<accession>A0A5N1ISP9</accession>
<evidence type="ECO:0000313" key="1">
    <source>
        <dbReference type="EMBL" id="KAA9332688.1"/>
    </source>
</evidence>
<dbReference type="RefSeq" id="WP_150904101.1">
    <property type="nucleotide sequence ID" value="NZ_VTWT01000006.1"/>
</dbReference>
<keyword evidence="2" id="KW-1185">Reference proteome</keyword>
<protein>
    <submittedName>
        <fullName evidence="1">Uncharacterized protein</fullName>
    </submittedName>
</protein>
<dbReference type="Proteomes" id="UP000326570">
    <property type="component" value="Unassembled WGS sequence"/>
</dbReference>